<dbReference type="RefSeq" id="WP_085364637.1">
    <property type="nucleotide sequence ID" value="NZ_NAFD01000183.1"/>
</dbReference>
<organism evidence="2 3">
    <name type="scientific">Bradyrhizobium canariense</name>
    <dbReference type="NCBI Taxonomy" id="255045"/>
    <lineage>
        <taxon>Bacteria</taxon>
        <taxon>Pseudomonadati</taxon>
        <taxon>Pseudomonadota</taxon>
        <taxon>Alphaproteobacteria</taxon>
        <taxon>Hyphomicrobiales</taxon>
        <taxon>Nitrobacteraceae</taxon>
        <taxon>Bradyrhizobium</taxon>
    </lineage>
</organism>
<dbReference type="EMBL" id="NAFI01000135">
    <property type="protein sequence ID" value="OSJ18060.1"/>
    <property type="molecule type" value="Genomic_DNA"/>
</dbReference>
<dbReference type="AlphaFoldDB" id="A0A1X3FRS7"/>
<feature type="transmembrane region" description="Helical" evidence="1">
    <location>
        <begin position="393"/>
        <end position="414"/>
    </location>
</feature>
<gene>
    <name evidence="2" type="ORF">BSZ18_03045</name>
</gene>
<feature type="transmembrane region" description="Helical" evidence="1">
    <location>
        <begin position="259"/>
        <end position="276"/>
    </location>
</feature>
<feature type="transmembrane region" description="Helical" evidence="1">
    <location>
        <begin position="27"/>
        <end position="44"/>
    </location>
</feature>
<dbReference type="OrthoDB" id="10020816at2"/>
<keyword evidence="1" id="KW-0812">Transmembrane</keyword>
<feature type="transmembrane region" description="Helical" evidence="1">
    <location>
        <begin position="50"/>
        <end position="73"/>
    </location>
</feature>
<evidence type="ECO:0000313" key="3">
    <source>
        <dbReference type="Proteomes" id="UP000193553"/>
    </source>
</evidence>
<keyword evidence="1" id="KW-1133">Transmembrane helix</keyword>
<feature type="transmembrane region" description="Helical" evidence="1">
    <location>
        <begin position="182"/>
        <end position="204"/>
    </location>
</feature>
<feature type="transmembrane region" description="Helical" evidence="1">
    <location>
        <begin position="82"/>
        <end position="101"/>
    </location>
</feature>
<protein>
    <recommendedName>
        <fullName evidence="4">O-antigen ligase</fullName>
    </recommendedName>
</protein>
<feature type="transmembrane region" description="Helical" evidence="1">
    <location>
        <begin position="235"/>
        <end position="252"/>
    </location>
</feature>
<sequence>MPIEIPQQRRVRPSAPLRGDETRPDRLVSLVFWAVLLLGFYREVVGTQTLAMVGSFNLTIVEPALFLCGLALARAVISPPKFYLGTTLTLSFGALIAIGVLRGVSDSPYDAITSLRTTGEIAVILIWGAFVSPSDLWHPRIQKIIVVVGMMLAGLVVLRQIMGPTFLISSGISDVEVNDGGRALSAQGTAMLGSAAIVVFAHSFRARSPIASREACLAMALVMLVALGLTKQATATLGSVVAFATLFAFAPGRHQLLRSAFVVVGAWAAVLLYIFLPDIVSVTDLNALLPDGMAFDVAHRSATFDARTKIWNGLLADMESWSFVSQVIGLPAGTKPKIWIDLWGGAYWKLSIHSMYYGVLPYAGFLGLAIYVLIVLVAALTCARRAYREGDEAFPGAPIGFAFIVLLITLGVSYELRNENALLIVMAVAGGIPVLRAGQLRLLGGIEQARRPPHLRSQRVITSRSAE</sequence>
<feature type="transmembrane region" description="Helical" evidence="1">
    <location>
        <begin position="359"/>
        <end position="381"/>
    </location>
</feature>
<comment type="caution">
    <text evidence="2">The sequence shown here is derived from an EMBL/GenBank/DDBJ whole genome shotgun (WGS) entry which is preliminary data.</text>
</comment>
<evidence type="ECO:0000256" key="1">
    <source>
        <dbReference type="SAM" id="Phobius"/>
    </source>
</evidence>
<evidence type="ECO:0000313" key="2">
    <source>
        <dbReference type="EMBL" id="OSJ18060.1"/>
    </source>
</evidence>
<evidence type="ECO:0008006" key="4">
    <source>
        <dbReference type="Google" id="ProtNLM"/>
    </source>
</evidence>
<proteinExistence type="predicted"/>
<name>A0A1X3FRS7_9BRAD</name>
<feature type="transmembrane region" description="Helical" evidence="1">
    <location>
        <begin position="144"/>
        <end position="162"/>
    </location>
</feature>
<accession>A0A1X3FRS7</accession>
<feature type="transmembrane region" description="Helical" evidence="1">
    <location>
        <begin position="420"/>
        <end position="438"/>
    </location>
</feature>
<feature type="transmembrane region" description="Helical" evidence="1">
    <location>
        <begin position="211"/>
        <end position="229"/>
    </location>
</feature>
<keyword evidence="1" id="KW-0472">Membrane</keyword>
<reference evidence="2 3" key="1">
    <citation type="submission" date="2017-03" db="EMBL/GenBank/DDBJ databases">
        <title>Whole genome sequences of fourteen strains of Bradyrhizobium canariense and one strain of Bradyrhizobium japonicum isolated from Lupinus (Papilionoideae: Genisteae) species in Algeria.</title>
        <authorList>
            <person name="Crovadore J."/>
            <person name="Chekireb D."/>
            <person name="Brachmann A."/>
            <person name="Chablais R."/>
            <person name="Cochard B."/>
            <person name="Lefort F."/>
        </authorList>
    </citation>
    <scope>NUCLEOTIDE SEQUENCE [LARGE SCALE GENOMIC DNA]</scope>
    <source>
        <strain evidence="2 3">UBMA195</strain>
    </source>
</reference>
<dbReference type="Proteomes" id="UP000193553">
    <property type="component" value="Unassembled WGS sequence"/>
</dbReference>